<dbReference type="PROSITE" id="PS51688">
    <property type="entry name" value="ICA"/>
    <property type="match status" value="1"/>
</dbReference>
<gene>
    <name evidence="3" type="ORF">KSS94_04735</name>
</gene>
<evidence type="ECO:0000259" key="2">
    <source>
        <dbReference type="PROSITE" id="PS51688"/>
    </source>
</evidence>
<keyword evidence="4" id="KW-1185">Reference proteome</keyword>
<dbReference type="EMBL" id="CP077076">
    <property type="protein sequence ID" value="QXH52441.1"/>
    <property type="molecule type" value="Genomic_DNA"/>
</dbReference>
<dbReference type="Proteomes" id="UP001046350">
    <property type="component" value="Chromosome"/>
</dbReference>
<name>A0ABX8N7W1_9PSED</name>
<protein>
    <submittedName>
        <fullName evidence="3">Tail fiber domain-containing protein</fullName>
    </submittedName>
</protein>
<dbReference type="Pfam" id="PF13884">
    <property type="entry name" value="Peptidase_S74"/>
    <property type="match status" value="1"/>
</dbReference>
<proteinExistence type="predicted"/>
<evidence type="ECO:0000313" key="4">
    <source>
        <dbReference type="Proteomes" id="UP001046350"/>
    </source>
</evidence>
<sequence length="126" mass="13753">MNSANLRTAIAAIVFAALPGTVLAHNHDIGAPCCPFSDARLKSSIEPLTDSTSQLLKLQGVHFNWKDTGRSDIGLVAQDVQAVYPQLVHEKEGALSVDYQKLVAPLIESVRQLNLRIEALEKTRVH</sequence>
<dbReference type="InterPro" id="IPR030392">
    <property type="entry name" value="S74_ICA"/>
</dbReference>
<feature type="chain" id="PRO_5045069432" evidence="1">
    <location>
        <begin position="25"/>
        <end position="126"/>
    </location>
</feature>
<feature type="domain" description="Peptidase S74" evidence="2">
    <location>
        <begin position="37"/>
        <end position="124"/>
    </location>
</feature>
<organism evidence="3 4">
    <name type="scientific">Pseudomonas fakonensis</name>
    <dbReference type="NCBI Taxonomy" id="2842355"/>
    <lineage>
        <taxon>Bacteria</taxon>
        <taxon>Pseudomonadati</taxon>
        <taxon>Pseudomonadota</taxon>
        <taxon>Gammaproteobacteria</taxon>
        <taxon>Pseudomonadales</taxon>
        <taxon>Pseudomonadaceae</taxon>
        <taxon>Pseudomonas</taxon>
    </lineage>
</organism>
<reference evidence="3" key="1">
    <citation type="journal article" date="2021" name="Microorganisms">
        <title>The Ever-Expanding Pseudomonas Genus: Description of 43 New Species and Partition of the Pseudomonas putida Group.</title>
        <authorList>
            <person name="Girard L."/>
            <person name="Lood C."/>
            <person name="Hofte M."/>
            <person name="Vandamme P."/>
            <person name="Rokni-Zadeh H."/>
            <person name="van Noort V."/>
            <person name="Lavigne R."/>
            <person name="De Mot R."/>
        </authorList>
    </citation>
    <scope>NUCLEOTIDE SEQUENCE</scope>
    <source>
        <strain evidence="3">COW40</strain>
    </source>
</reference>
<dbReference type="RefSeq" id="WP_217841890.1">
    <property type="nucleotide sequence ID" value="NZ_CP077076.1"/>
</dbReference>
<evidence type="ECO:0000313" key="3">
    <source>
        <dbReference type="EMBL" id="QXH52441.1"/>
    </source>
</evidence>
<keyword evidence="1" id="KW-0732">Signal</keyword>
<accession>A0ABX8N7W1</accession>
<feature type="signal peptide" evidence="1">
    <location>
        <begin position="1"/>
        <end position="24"/>
    </location>
</feature>
<evidence type="ECO:0000256" key="1">
    <source>
        <dbReference type="SAM" id="SignalP"/>
    </source>
</evidence>